<name>A0ABV6PJK0_9SPHN</name>
<gene>
    <name evidence="1" type="ORF">ACFFF7_11350</name>
</gene>
<dbReference type="EMBL" id="JBHLTL010000006">
    <property type="protein sequence ID" value="MFC0590011.1"/>
    <property type="molecule type" value="Genomic_DNA"/>
</dbReference>
<comment type="caution">
    <text evidence="1">The sequence shown here is derived from an EMBL/GenBank/DDBJ whole genome shotgun (WGS) entry which is preliminary data.</text>
</comment>
<keyword evidence="2" id="KW-1185">Reference proteome</keyword>
<protein>
    <submittedName>
        <fullName evidence="1">Uncharacterized protein</fullName>
    </submittedName>
</protein>
<dbReference type="Proteomes" id="UP001589943">
    <property type="component" value="Unassembled WGS sequence"/>
</dbReference>
<organism evidence="1 2">
    <name type="scientific">Novosphingobium aquiterrae</name>
    <dbReference type="NCBI Taxonomy" id="624388"/>
    <lineage>
        <taxon>Bacteria</taxon>
        <taxon>Pseudomonadati</taxon>
        <taxon>Pseudomonadota</taxon>
        <taxon>Alphaproteobacteria</taxon>
        <taxon>Sphingomonadales</taxon>
        <taxon>Sphingomonadaceae</taxon>
        <taxon>Novosphingobium</taxon>
    </lineage>
</organism>
<accession>A0ABV6PJK0</accession>
<sequence>MAQMVHASIPADQPAGPEAWFAFLIELFDPDQAAHFTQIMSAQQWAERRLAGPPQTIASA</sequence>
<proteinExistence type="predicted"/>
<reference evidence="1 2" key="1">
    <citation type="submission" date="2024-09" db="EMBL/GenBank/DDBJ databases">
        <authorList>
            <person name="Sun Q."/>
            <person name="Mori K."/>
        </authorList>
    </citation>
    <scope>NUCLEOTIDE SEQUENCE [LARGE SCALE GENOMIC DNA]</scope>
    <source>
        <strain evidence="1 2">NCAIM B.02537</strain>
    </source>
</reference>
<evidence type="ECO:0000313" key="1">
    <source>
        <dbReference type="EMBL" id="MFC0590011.1"/>
    </source>
</evidence>
<evidence type="ECO:0000313" key="2">
    <source>
        <dbReference type="Proteomes" id="UP001589943"/>
    </source>
</evidence>
<dbReference type="RefSeq" id="WP_379481465.1">
    <property type="nucleotide sequence ID" value="NZ_JBHLTL010000006.1"/>
</dbReference>